<reference evidence="1" key="2">
    <citation type="journal article" date="2022" name="New Phytol.">
        <title>Evolutionary transition to the ectomycorrhizal habit in the genomes of a hyperdiverse lineage of mushroom-forming fungi.</title>
        <authorList>
            <person name="Looney B."/>
            <person name="Miyauchi S."/>
            <person name="Morin E."/>
            <person name="Drula E."/>
            <person name="Courty P.E."/>
            <person name="Kohler A."/>
            <person name="Kuo A."/>
            <person name="LaButti K."/>
            <person name="Pangilinan J."/>
            <person name="Lipzen A."/>
            <person name="Riley R."/>
            <person name="Andreopoulos W."/>
            <person name="He G."/>
            <person name="Johnson J."/>
            <person name="Nolan M."/>
            <person name="Tritt A."/>
            <person name="Barry K.W."/>
            <person name="Grigoriev I.V."/>
            <person name="Nagy L.G."/>
            <person name="Hibbett D."/>
            <person name="Henrissat B."/>
            <person name="Matheny P.B."/>
            <person name="Labbe J."/>
            <person name="Martin F.M."/>
        </authorList>
    </citation>
    <scope>NUCLEOTIDE SEQUENCE</scope>
    <source>
        <strain evidence="1">HHB10654</strain>
    </source>
</reference>
<organism evidence="1 2">
    <name type="scientific">Artomyces pyxidatus</name>
    <dbReference type="NCBI Taxonomy" id="48021"/>
    <lineage>
        <taxon>Eukaryota</taxon>
        <taxon>Fungi</taxon>
        <taxon>Dikarya</taxon>
        <taxon>Basidiomycota</taxon>
        <taxon>Agaricomycotina</taxon>
        <taxon>Agaricomycetes</taxon>
        <taxon>Russulales</taxon>
        <taxon>Auriscalpiaceae</taxon>
        <taxon>Artomyces</taxon>
    </lineage>
</organism>
<keyword evidence="2" id="KW-1185">Reference proteome</keyword>
<comment type="caution">
    <text evidence="1">The sequence shown here is derived from an EMBL/GenBank/DDBJ whole genome shotgun (WGS) entry which is preliminary data.</text>
</comment>
<gene>
    <name evidence="1" type="ORF">BV25DRAFT_1865352</name>
</gene>
<reference evidence="1" key="1">
    <citation type="submission" date="2021-03" db="EMBL/GenBank/DDBJ databases">
        <authorList>
            <consortium name="DOE Joint Genome Institute"/>
            <person name="Ahrendt S."/>
            <person name="Looney B.P."/>
            <person name="Miyauchi S."/>
            <person name="Morin E."/>
            <person name="Drula E."/>
            <person name="Courty P.E."/>
            <person name="Chicoki N."/>
            <person name="Fauchery L."/>
            <person name="Kohler A."/>
            <person name="Kuo A."/>
            <person name="Labutti K."/>
            <person name="Pangilinan J."/>
            <person name="Lipzen A."/>
            <person name="Riley R."/>
            <person name="Andreopoulos W."/>
            <person name="He G."/>
            <person name="Johnson J."/>
            <person name="Barry K.W."/>
            <person name="Grigoriev I.V."/>
            <person name="Nagy L."/>
            <person name="Hibbett D."/>
            <person name="Henrissat B."/>
            <person name="Matheny P.B."/>
            <person name="Labbe J."/>
            <person name="Martin F."/>
        </authorList>
    </citation>
    <scope>NUCLEOTIDE SEQUENCE</scope>
    <source>
        <strain evidence="1">HHB10654</strain>
    </source>
</reference>
<proteinExistence type="predicted"/>
<name>A0ACB8SHJ0_9AGAM</name>
<dbReference type="EMBL" id="MU277273">
    <property type="protein sequence ID" value="KAI0055999.1"/>
    <property type="molecule type" value="Genomic_DNA"/>
</dbReference>
<dbReference type="Proteomes" id="UP000814140">
    <property type="component" value="Unassembled WGS sequence"/>
</dbReference>
<sequence>MPTTHILAFDVYGTILNTGSIAGSLKEHLNISTDKANAISTLWRTYQLEYTWRLNSMGLYESFHKVTRKSLLHAALDHGFDLQPAIAFDICEAYWKLTPYPDALDTLKSLNELPNVQVVVFSNGTKEMISSAMDAASLSPLIHTQFLADSVQKYKPMPDIYRGLVDFLGKSEDSERVYLVSGNPFDVTGARSAGLSAIWVDRAGKGWHDRLFDVKKVGPTHTVRGLKDISALVQSFQS</sequence>
<evidence type="ECO:0000313" key="1">
    <source>
        <dbReference type="EMBL" id="KAI0055999.1"/>
    </source>
</evidence>
<protein>
    <submittedName>
        <fullName evidence="1">Haloacid dehalogenase</fullName>
    </submittedName>
</protein>
<accession>A0ACB8SHJ0</accession>
<evidence type="ECO:0000313" key="2">
    <source>
        <dbReference type="Proteomes" id="UP000814140"/>
    </source>
</evidence>